<dbReference type="GO" id="GO:0005743">
    <property type="term" value="C:mitochondrial inner membrane"/>
    <property type="evidence" value="ECO:0007669"/>
    <property type="project" value="TreeGrafter"/>
</dbReference>
<evidence type="ECO:0000256" key="5">
    <source>
        <dbReference type="PIRSR" id="PIRSR640255-2"/>
    </source>
</evidence>
<dbReference type="InterPro" id="IPR044925">
    <property type="entry name" value="His-Me_finger_sf"/>
</dbReference>
<reference evidence="8 9" key="1">
    <citation type="submission" date="2024-02" db="EMBL/GenBank/DDBJ databases">
        <title>A chromosome-level genome assembly of Drosophila madeirensis, a fruit fly species endemic to Madeira island.</title>
        <authorList>
            <person name="Tomihara K."/>
            <person name="Llopart A."/>
            <person name="Yamamoto D."/>
        </authorList>
    </citation>
    <scope>NUCLEOTIDE SEQUENCE [LARGE SCALE GENOMIC DNA]</scope>
    <source>
        <strain evidence="8 9">RF1</strain>
    </source>
</reference>
<dbReference type="EMBL" id="AP029266">
    <property type="protein sequence ID" value="BFG00933.1"/>
    <property type="molecule type" value="Genomic_DNA"/>
</dbReference>
<dbReference type="SUPFAM" id="SSF54060">
    <property type="entry name" value="His-Me finger endonucleases"/>
    <property type="match status" value="1"/>
</dbReference>
<dbReference type="GO" id="GO:0005634">
    <property type="term" value="C:nucleus"/>
    <property type="evidence" value="ECO:0007669"/>
    <property type="project" value="TreeGrafter"/>
</dbReference>
<feature type="signal peptide" evidence="6">
    <location>
        <begin position="1"/>
        <end position="24"/>
    </location>
</feature>
<feature type="active site" description="Proton acceptor" evidence="4">
    <location>
        <position position="265"/>
    </location>
</feature>
<evidence type="ECO:0000256" key="2">
    <source>
        <dbReference type="ARBA" id="ARBA00022722"/>
    </source>
</evidence>
<keyword evidence="3" id="KW-0255">Endonuclease</keyword>
<dbReference type="GO" id="GO:0004521">
    <property type="term" value="F:RNA endonuclease activity"/>
    <property type="evidence" value="ECO:0007669"/>
    <property type="project" value="TreeGrafter"/>
</dbReference>
<evidence type="ECO:0000256" key="3">
    <source>
        <dbReference type="ARBA" id="ARBA00022759"/>
    </source>
</evidence>
<evidence type="ECO:0000313" key="8">
    <source>
        <dbReference type="EMBL" id="BFG00933.1"/>
    </source>
</evidence>
<dbReference type="GO" id="GO:0000014">
    <property type="term" value="F:single-stranded DNA endodeoxyribonuclease activity"/>
    <property type="evidence" value="ECO:0007669"/>
    <property type="project" value="TreeGrafter"/>
</dbReference>
<dbReference type="GO" id="GO:0003676">
    <property type="term" value="F:nucleic acid binding"/>
    <property type="evidence" value="ECO:0007669"/>
    <property type="project" value="InterPro"/>
</dbReference>
<evidence type="ECO:0000256" key="6">
    <source>
        <dbReference type="SAM" id="SignalP"/>
    </source>
</evidence>
<dbReference type="InterPro" id="IPR044929">
    <property type="entry name" value="DNA/RNA_non-sp_Endonuclease_sf"/>
</dbReference>
<dbReference type="FunFam" id="3.40.570.10:FF:000007">
    <property type="entry name" value="Alkaline nuclease"/>
    <property type="match status" value="1"/>
</dbReference>
<evidence type="ECO:0000259" key="7">
    <source>
        <dbReference type="SMART" id="SM00892"/>
    </source>
</evidence>
<dbReference type="CDD" id="cd00091">
    <property type="entry name" value="NUC"/>
    <property type="match status" value="1"/>
</dbReference>
<dbReference type="AlphaFoldDB" id="A0AAU9FZ97"/>
<keyword evidence="5" id="KW-0479">Metal-binding</keyword>
<dbReference type="GO" id="GO:0046872">
    <property type="term" value="F:metal ion binding"/>
    <property type="evidence" value="ECO:0007669"/>
    <property type="project" value="UniProtKB-KW"/>
</dbReference>
<dbReference type="InterPro" id="IPR040255">
    <property type="entry name" value="Non-specific_endonuclease"/>
</dbReference>
<organism evidence="8 9">
    <name type="scientific">Drosophila madeirensis</name>
    <name type="common">Fruit fly</name>
    <dbReference type="NCBI Taxonomy" id="30013"/>
    <lineage>
        <taxon>Eukaryota</taxon>
        <taxon>Metazoa</taxon>
        <taxon>Ecdysozoa</taxon>
        <taxon>Arthropoda</taxon>
        <taxon>Hexapoda</taxon>
        <taxon>Insecta</taxon>
        <taxon>Pterygota</taxon>
        <taxon>Neoptera</taxon>
        <taxon>Endopterygota</taxon>
        <taxon>Diptera</taxon>
        <taxon>Brachycera</taxon>
        <taxon>Muscomorpha</taxon>
        <taxon>Ephydroidea</taxon>
        <taxon>Drosophilidae</taxon>
        <taxon>Drosophila</taxon>
        <taxon>Sophophora</taxon>
    </lineage>
</organism>
<keyword evidence="6" id="KW-0732">Signal</keyword>
<dbReference type="GO" id="GO:0006309">
    <property type="term" value="P:apoptotic DNA fragmentation"/>
    <property type="evidence" value="ECO:0007669"/>
    <property type="project" value="TreeGrafter"/>
</dbReference>
<feature type="chain" id="PRO_5044009507" description="DNA/RNA non-specific endonuclease/pyrophosphatase/phosphodiesterase domain-containing protein" evidence="6">
    <location>
        <begin position="25"/>
        <end position="448"/>
    </location>
</feature>
<dbReference type="PANTHER" id="PTHR13966:SF19">
    <property type="entry name" value="NUCLEASE EXOG, MITOCHONDRIAL"/>
    <property type="match status" value="1"/>
</dbReference>
<proteinExistence type="inferred from homology"/>
<protein>
    <recommendedName>
        <fullName evidence="7">DNA/RNA non-specific endonuclease/pyrophosphatase/phosphodiesterase domain-containing protein</fullName>
    </recommendedName>
</protein>
<sequence length="448" mass="50309">MNISVRVLFISVVASIVILREIRAREAITPGPDVGQIIQELDGLYVDGTGTALERASPCKVDVQEDLPQPNQVQPLYLRPNTTEYWLPNAEGQLEIPRGSAIELYCGNDTLAGMSTGLESIEIKCLHDTHFEWDGSKLEFRKFVCSQSIHYTVEQLESRCRGIRALDQSHLYRVGYDVGDGRFVQTMELCHDPHTLRTHYAFHQMSPASVHFQKSVKRSKFRPAGHFQGYDMEKIYSFSHQQSLLGGSPGELMNKKTGMFLARGHLVAKADLIYASQQRSSFNYMNAAPQWQIFNGGQWASLEDATRKFVADSGITVNVYTGTYGQMPLPKNPSVGLHLATDANNIDVMAVPSLFYRVLIDKALPRRGIALVGVNNPHATLAQILDSYVICDRIEEQVPWLRWLSKGNEKSKQRNLEKGYLYACPVSDLARVVKELPSNLLEVHELLT</sequence>
<dbReference type="PANTHER" id="PTHR13966">
    <property type="entry name" value="ENDONUCLEASE RELATED"/>
    <property type="match status" value="1"/>
</dbReference>
<comment type="similarity">
    <text evidence="1">Belongs to the DNA/RNA non-specific endonuclease family.</text>
</comment>
<evidence type="ECO:0000256" key="1">
    <source>
        <dbReference type="ARBA" id="ARBA00010052"/>
    </source>
</evidence>
<gene>
    <name evidence="8" type="ORF">DMAD_00817</name>
</gene>
<feature type="binding site" evidence="5">
    <location>
        <position position="295"/>
    </location>
    <ligand>
        <name>Mg(2+)</name>
        <dbReference type="ChEBI" id="CHEBI:18420"/>
        <note>catalytic</note>
    </ligand>
</feature>
<evidence type="ECO:0000313" key="9">
    <source>
        <dbReference type="Proteomes" id="UP001500889"/>
    </source>
</evidence>
<keyword evidence="2" id="KW-0540">Nuclease</keyword>
<dbReference type="InterPro" id="IPR001604">
    <property type="entry name" value="Endo_G_ENPP1-like_dom"/>
</dbReference>
<dbReference type="SMART" id="SM00892">
    <property type="entry name" value="Endonuclease_NS"/>
    <property type="match status" value="1"/>
</dbReference>
<name>A0AAU9FZ97_DROMD</name>
<dbReference type="Gene3D" id="3.40.570.10">
    <property type="entry name" value="Extracellular Endonuclease, subunit A"/>
    <property type="match status" value="1"/>
</dbReference>
<keyword evidence="3" id="KW-0378">Hydrolase</keyword>
<dbReference type="Proteomes" id="UP001500889">
    <property type="component" value="Chromosome A"/>
</dbReference>
<accession>A0AAU9FZ97</accession>
<keyword evidence="9" id="KW-1185">Reference proteome</keyword>
<feature type="domain" description="DNA/RNA non-specific endonuclease/pyrophosphatase/phosphodiesterase" evidence="7">
    <location>
        <begin position="183"/>
        <end position="429"/>
    </location>
</feature>
<dbReference type="Pfam" id="PF01223">
    <property type="entry name" value="Endonuclease_NS"/>
    <property type="match status" value="1"/>
</dbReference>
<evidence type="ECO:0000256" key="4">
    <source>
        <dbReference type="PIRSR" id="PIRSR640255-1"/>
    </source>
</evidence>